<dbReference type="EMBL" id="JAGUCO010000007">
    <property type="protein sequence ID" value="MBS2098901.1"/>
    <property type="molecule type" value="Genomic_DNA"/>
</dbReference>
<dbReference type="Gene3D" id="2.40.50.100">
    <property type="match status" value="1"/>
</dbReference>
<evidence type="ECO:0000259" key="2">
    <source>
        <dbReference type="Pfam" id="PF25973"/>
    </source>
</evidence>
<sequence>MKKIFLLVMGAAWMLHSCSSDSNKINEKKAIPTKTTTIKTEKVSKTYTFSGTISSVKKSTLSTRIMGQIDKVLVHEGDKVEKGQLLVALKSNDIVAKKSQVEANIAATKAAYKNAQTDYKRIQKLHKSKSATQKELDDITTHFLMTKAQLKAAEEAQKQVEETLNYANIRAPYDGVITERFVDGGDMANPGIPLVAIESPNKFEVIARVPESEIDLIEKADSVTVLLNHSNKVIKGYVSRVSPSSRFSGSQFEARVILEPTNEQLSMIRSGIYAKVELAKGTEEKILVPSDLIINRGQLNGVWTVSSSGHAMLRWVQLGKSFDNKKEVISGLSNGDQLILECDSRLYDGLFLSLN</sequence>
<accession>A0ABS5JVH8</accession>
<proteinExistence type="inferred from homology"/>
<keyword evidence="4" id="KW-1185">Reference proteome</keyword>
<protein>
    <submittedName>
        <fullName evidence="3">Efflux RND transporter periplasmic adaptor subunit</fullName>
    </submittedName>
</protein>
<organism evidence="3 4">
    <name type="scientific">Carboxylicivirga linearis</name>
    <dbReference type="NCBI Taxonomy" id="1628157"/>
    <lineage>
        <taxon>Bacteria</taxon>
        <taxon>Pseudomonadati</taxon>
        <taxon>Bacteroidota</taxon>
        <taxon>Bacteroidia</taxon>
        <taxon>Marinilabiliales</taxon>
        <taxon>Marinilabiliaceae</taxon>
        <taxon>Carboxylicivirga</taxon>
    </lineage>
</organism>
<dbReference type="Proteomes" id="UP000708576">
    <property type="component" value="Unassembled WGS sequence"/>
</dbReference>
<reference evidence="3 4" key="1">
    <citation type="journal article" date="2015" name="Int. J. Syst. Evol. Microbiol.">
        <title>Carboxylicivirga linearis sp. nov., isolated from a sea cucumber culture pond.</title>
        <authorList>
            <person name="Wang F.Q."/>
            <person name="Zhou Y.X."/>
            <person name="Lin X.Z."/>
            <person name="Chen G.J."/>
            <person name="Du Z.J."/>
        </authorList>
    </citation>
    <scope>NUCLEOTIDE SEQUENCE [LARGE SCALE GENOMIC DNA]</scope>
    <source>
        <strain evidence="3 4">FB218</strain>
    </source>
</reference>
<dbReference type="Gene3D" id="1.10.287.470">
    <property type="entry name" value="Helix hairpin bin"/>
    <property type="match status" value="1"/>
</dbReference>
<dbReference type="Gene3D" id="2.40.420.20">
    <property type="match status" value="1"/>
</dbReference>
<gene>
    <name evidence="3" type="ORF">KEM10_11475</name>
</gene>
<evidence type="ECO:0000313" key="4">
    <source>
        <dbReference type="Proteomes" id="UP000708576"/>
    </source>
</evidence>
<dbReference type="InterPro" id="IPR058647">
    <property type="entry name" value="BSH_CzcB-like"/>
</dbReference>
<evidence type="ECO:0000256" key="1">
    <source>
        <dbReference type="ARBA" id="ARBA00009477"/>
    </source>
</evidence>
<dbReference type="SUPFAM" id="SSF111369">
    <property type="entry name" value="HlyD-like secretion proteins"/>
    <property type="match status" value="1"/>
</dbReference>
<comment type="similarity">
    <text evidence="1">Belongs to the membrane fusion protein (MFP) (TC 8.A.1) family.</text>
</comment>
<comment type="caution">
    <text evidence="3">The sequence shown here is derived from an EMBL/GenBank/DDBJ whole genome shotgun (WGS) entry which is preliminary data.</text>
</comment>
<name>A0ABS5JVH8_9BACT</name>
<dbReference type="NCBIfam" id="TIGR01730">
    <property type="entry name" value="RND_mfp"/>
    <property type="match status" value="1"/>
</dbReference>
<dbReference type="RefSeq" id="WP_212216145.1">
    <property type="nucleotide sequence ID" value="NZ_JAGUCO010000007.1"/>
</dbReference>
<dbReference type="PANTHER" id="PTHR30469">
    <property type="entry name" value="MULTIDRUG RESISTANCE PROTEIN MDTA"/>
    <property type="match status" value="1"/>
</dbReference>
<evidence type="ECO:0000313" key="3">
    <source>
        <dbReference type="EMBL" id="MBS2098901.1"/>
    </source>
</evidence>
<dbReference type="Pfam" id="PF25973">
    <property type="entry name" value="BSH_CzcB"/>
    <property type="match status" value="1"/>
</dbReference>
<dbReference type="InterPro" id="IPR006143">
    <property type="entry name" value="RND_pump_MFP"/>
</dbReference>
<dbReference type="Gene3D" id="2.40.30.170">
    <property type="match status" value="1"/>
</dbReference>
<dbReference type="PANTHER" id="PTHR30469:SF15">
    <property type="entry name" value="HLYD FAMILY OF SECRETION PROTEINS"/>
    <property type="match status" value="1"/>
</dbReference>
<feature type="domain" description="CzcB-like barrel-sandwich hybrid" evidence="2">
    <location>
        <begin position="61"/>
        <end position="187"/>
    </location>
</feature>